<dbReference type="EMBL" id="JBHUEK010000026">
    <property type="protein sequence ID" value="MFD1780669.1"/>
    <property type="molecule type" value="Genomic_DNA"/>
</dbReference>
<dbReference type="RefSeq" id="WP_388040426.1">
    <property type="nucleotide sequence ID" value="NZ_JBHUEK010000026.1"/>
</dbReference>
<proteinExistence type="predicted"/>
<name>A0ABW4MU24_9BACI</name>
<dbReference type="GO" id="GO:0016787">
    <property type="term" value="F:hydrolase activity"/>
    <property type="evidence" value="ECO:0007669"/>
    <property type="project" value="UniProtKB-KW"/>
</dbReference>
<feature type="domain" description="Serine aminopeptidase S33" evidence="1">
    <location>
        <begin position="28"/>
        <end position="292"/>
    </location>
</feature>
<dbReference type="InterPro" id="IPR051044">
    <property type="entry name" value="MAG_DAG_Lipase"/>
</dbReference>
<protein>
    <submittedName>
        <fullName evidence="2">Alpha/beta hydrolase</fullName>
    </submittedName>
</protein>
<dbReference type="SUPFAM" id="SSF53474">
    <property type="entry name" value="alpha/beta-Hydrolases"/>
    <property type="match status" value="1"/>
</dbReference>
<evidence type="ECO:0000259" key="1">
    <source>
        <dbReference type="Pfam" id="PF12146"/>
    </source>
</evidence>
<keyword evidence="3" id="KW-1185">Reference proteome</keyword>
<dbReference type="Pfam" id="PF12146">
    <property type="entry name" value="Hydrolase_4"/>
    <property type="match status" value="1"/>
</dbReference>
<accession>A0ABW4MU24</accession>
<evidence type="ECO:0000313" key="3">
    <source>
        <dbReference type="Proteomes" id="UP001597227"/>
    </source>
</evidence>
<evidence type="ECO:0000313" key="2">
    <source>
        <dbReference type="EMBL" id="MFD1780669.1"/>
    </source>
</evidence>
<comment type="caution">
    <text evidence="2">The sequence shown here is derived from an EMBL/GenBank/DDBJ whole genome shotgun (WGS) entry which is preliminary data.</text>
</comment>
<dbReference type="Proteomes" id="UP001597227">
    <property type="component" value="Unassembled WGS sequence"/>
</dbReference>
<dbReference type="PANTHER" id="PTHR11614">
    <property type="entry name" value="PHOSPHOLIPASE-RELATED"/>
    <property type="match status" value="1"/>
</dbReference>
<organism evidence="2 3">
    <name type="scientific">Fredinandcohnia salidurans</name>
    <dbReference type="NCBI Taxonomy" id="2595041"/>
    <lineage>
        <taxon>Bacteria</taxon>
        <taxon>Bacillati</taxon>
        <taxon>Bacillota</taxon>
        <taxon>Bacilli</taxon>
        <taxon>Bacillales</taxon>
        <taxon>Bacillaceae</taxon>
        <taxon>Fredinandcohnia</taxon>
    </lineage>
</organism>
<reference evidence="3" key="1">
    <citation type="journal article" date="2019" name="Int. J. Syst. Evol. Microbiol.">
        <title>The Global Catalogue of Microorganisms (GCM) 10K type strain sequencing project: providing services to taxonomists for standard genome sequencing and annotation.</title>
        <authorList>
            <consortium name="The Broad Institute Genomics Platform"/>
            <consortium name="The Broad Institute Genome Sequencing Center for Infectious Disease"/>
            <person name="Wu L."/>
            <person name="Ma J."/>
        </authorList>
    </citation>
    <scope>NUCLEOTIDE SEQUENCE [LARGE SCALE GENOMIC DNA]</scope>
    <source>
        <strain evidence="3">CCUG 15531</strain>
    </source>
</reference>
<dbReference type="InterPro" id="IPR029058">
    <property type="entry name" value="AB_hydrolase_fold"/>
</dbReference>
<dbReference type="Gene3D" id="3.40.50.1820">
    <property type="entry name" value="alpha/beta hydrolase"/>
    <property type="match status" value="1"/>
</dbReference>
<dbReference type="InterPro" id="IPR022742">
    <property type="entry name" value="Hydrolase_4"/>
</dbReference>
<keyword evidence="2" id="KW-0378">Hydrolase</keyword>
<sequence length="309" mass="34720">MSCTDFTFLTNDGVTIFYKKWETESNTTPKGVIQIAHGMAEHIERYDLFAEALIQEGYVVYGNDHRGHGKTGKNANLMGFFAEENGFDLVVEDMLQLTNIIKKDYPNKPIFLFGHSMGSFLTRRHIQTHGDQLAGVILSGTGGNPGLIGQIGMGIAKLEMKRKGKRTSSSLMNKLTFGSYNKAFAPTRTEFDWLSRDDSVVEKYIEDPLCGGIFTAGFFYDLVSGVANVNKHSENHKIPKDLPMYFLSGDQDPVGNFSKGILQAADMYIKLGIEDVTVKLYENSRHEILNELNKEEVFTDVINWLDKYI</sequence>
<gene>
    <name evidence="2" type="ORF">ACFSFW_18550</name>
</gene>